<name>A0A915JLV5_ROMCU</name>
<reference evidence="2" key="1">
    <citation type="submission" date="2022-11" db="UniProtKB">
        <authorList>
            <consortium name="WormBaseParasite"/>
        </authorList>
    </citation>
    <scope>IDENTIFICATION</scope>
</reference>
<dbReference type="AlphaFoldDB" id="A0A915JLV5"/>
<accession>A0A915JLV5</accession>
<protein>
    <submittedName>
        <fullName evidence="2">Uncharacterized protein</fullName>
    </submittedName>
</protein>
<evidence type="ECO:0000313" key="2">
    <source>
        <dbReference type="WBParaSite" id="nRc.2.0.1.t26981-RA"/>
    </source>
</evidence>
<keyword evidence="1" id="KW-1185">Reference proteome</keyword>
<sequence length="62" mass="7392">MIVFHRPIRKAITFGTITRQRFQIFAVLLFLESNLSDQKYWGPYDYRWLAIELENPGGRFGL</sequence>
<dbReference type="Proteomes" id="UP000887565">
    <property type="component" value="Unplaced"/>
</dbReference>
<dbReference type="WBParaSite" id="nRc.2.0.1.t26981-RA">
    <property type="protein sequence ID" value="nRc.2.0.1.t26981-RA"/>
    <property type="gene ID" value="nRc.2.0.1.g26981"/>
</dbReference>
<proteinExistence type="predicted"/>
<organism evidence="1 2">
    <name type="scientific">Romanomermis culicivorax</name>
    <name type="common">Nematode worm</name>
    <dbReference type="NCBI Taxonomy" id="13658"/>
    <lineage>
        <taxon>Eukaryota</taxon>
        <taxon>Metazoa</taxon>
        <taxon>Ecdysozoa</taxon>
        <taxon>Nematoda</taxon>
        <taxon>Enoplea</taxon>
        <taxon>Dorylaimia</taxon>
        <taxon>Mermithida</taxon>
        <taxon>Mermithoidea</taxon>
        <taxon>Mermithidae</taxon>
        <taxon>Romanomermis</taxon>
    </lineage>
</organism>
<evidence type="ECO:0000313" key="1">
    <source>
        <dbReference type="Proteomes" id="UP000887565"/>
    </source>
</evidence>